<dbReference type="Gene3D" id="3.40.50.300">
    <property type="entry name" value="P-loop containing nucleotide triphosphate hydrolases"/>
    <property type="match status" value="1"/>
</dbReference>
<accession>A0ABS4KIS2</accession>
<organism evidence="5 6">
    <name type="scientific">Acetoanaerobium pronyense</name>
    <dbReference type="NCBI Taxonomy" id="1482736"/>
    <lineage>
        <taxon>Bacteria</taxon>
        <taxon>Bacillati</taxon>
        <taxon>Bacillota</taxon>
        <taxon>Clostridia</taxon>
        <taxon>Peptostreptococcales</taxon>
        <taxon>Filifactoraceae</taxon>
        <taxon>Acetoanaerobium</taxon>
    </lineage>
</organism>
<name>A0ABS4KIS2_9FIRM</name>
<dbReference type="Pfam" id="PF00005">
    <property type="entry name" value="ABC_tran"/>
    <property type="match status" value="1"/>
</dbReference>
<dbReference type="InterPro" id="IPR003439">
    <property type="entry name" value="ABC_transporter-like_ATP-bd"/>
</dbReference>
<proteinExistence type="predicted"/>
<comment type="caution">
    <text evidence="5">The sequence shown here is derived from an EMBL/GenBank/DDBJ whole genome shotgun (WGS) entry which is preliminary data.</text>
</comment>
<gene>
    <name evidence="5" type="ORF">J2Z35_001049</name>
</gene>
<dbReference type="PANTHER" id="PTHR42788">
    <property type="entry name" value="TAURINE IMPORT ATP-BINDING PROTEIN-RELATED"/>
    <property type="match status" value="1"/>
</dbReference>
<dbReference type="InterPro" id="IPR027417">
    <property type="entry name" value="P-loop_NTPase"/>
</dbReference>
<dbReference type="PANTHER" id="PTHR42788:SF13">
    <property type="entry name" value="ALIPHATIC SULFONATES IMPORT ATP-BINDING PROTEIN SSUB"/>
    <property type="match status" value="1"/>
</dbReference>
<evidence type="ECO:0000313" key="5">
    <source>
        <dbReference type="EMBL" id="MBP2027255.1"/>
    </source>
</evidence>
<keyword evidence="1" id="KW-0813">Transport</keyword>
<dbReference type="InterPro" id="IPR050166">
    <property type="entry name" value="ABC_transporter_ATP-bind"/>
</dbReference>
<dbReference type="GO" id="GO:0005524">
    <property type="term" value="F:ATP binding"/>
    <property type="evidence" value="ECO:0007669"/>
    <property type="project" value="UniProtKB-KW"/>
</dbReference>
<dbReference type="RefSeq" id="WP_209660165.1">
    <property type="nucleotide sequence ID" value="NZ_JAGGLI010000009.1"/>
</dbReference>
<evidence type="ECO:0000256" key="3">
    <source>
        <dbReference type="ARBA" id="ARBA00022840"/>
    </source>
</evidence>
<evidence type="ECO:0000256" key="2">
    <source>
        <dbReference type="ARBA" id="ARBA00022741"/>
    </source>
</evidence>
<reference evidence="5 6" key="1">
    <citation type="submission" date="2021-03" db="EMBL/GenBank/DDBJ databases">
        <title>Genomic Encyclopedia of Type Strains, Phase IV (KMG-IV): sequencing the most valuable type-strain genomes for metagenomic binning, comparative biology and taxonomic classification.</title>
        <authorList>
            <person name="Goeker M."/>
        </authorList>
    </citation>
    <scope>NUCLEOTIDE SEQUENCE [LARGE SCALE GENOMIC DNA]</scope>
    <source>
        <strain evidence="5 6">DSM 27512</strain>
    </source>
</reference>
<dbReference type="SUPFAM" id="SSF52540">
    <property type="entry name" value="P-loop containing nucleoside triphosphate hydrolases"/>
    <property type="match status" value="1"/>
</dbReference>
<dbReference type="PROSITE" id="PS50893">
    <property type="entry name" value="ABC_TRANSPORTER_2"/>
    <property type="match status" value="1"/>
</dbReference>
<feature type="domain" description="ABC transporter" evidence="4">
    <location>
        <begin position="3"/>
        <end position="223"/>
    </location>
</feature>
<keyword evidence="3 5" id="KW-0067">ATP-binding</keyword>
<keyword evidence="2" id="KW-0547">Nucleotide-binding</keyword>
<dbReference type="EMBL" id="JAGGLI010000009">
    <property type="protein sequence ID" value="MBP2027255.1"/>
    <property type="molecule type" value="Genomic_DNA"/>
</dbReference>
<evidence type="ECO:0000259" key="4">
    <source>
        <dbReference type="PROSITE" id="PS50893"/>
    </source>
</evidence>
<dbReference type="InterPro" id="IPR003593">
    <property type="entry name" value="AAA+_ATPase"/>
</dbReference>
<dbReference type="Proteomes" id="UP001314903">
    <property type="component" value="Unassembled WGS sequence"/>
</dbReference>
<evidence type="ECO:0000256" key="1">
    <source>
        <dbReference type="ARBA" id="ARBA00022448"/>
    </source>
</evidence>
<sequence length="226" mass="26525">MSIIIKNVYKSFENIDAIMDFSMEFERDKIHCIIGPSGCGKTTLINILTGILQKDSGDIEGIYDKNHSYVFQEDRLLPWRTVKENILFVLEDRYSKDEADSLADKYINLVELNSFKDSYPRELSGGMKQRTSIARALAYRGDIFIMDEPFKGLDYKIKKSLMDYILSSWNNKGRYFIFVTHDMIEAVYMADYIHKMQGPPLKYLETIKVDKEYRKKYFAREMDMSL</sequence>
<protein>
    <submittedName>
        <fullName evidence="5">NitT/TauT family transport system ATP-binding protein</fullName>
    </submittedName>
</protein>
<keyword evidence="6" id="KW-1185">Reference proteome</keyword>
<evidence type="ECO:0000313" key="6">
    <source>
        <dbReference type="Proteomes" id="UP001314903"/>
    </source>
</evidence>
<dbReference type="SMART" id="SM00382">
    <property type="entry name" value="AAA"/>
    <property type="match status" value="1"/>
</dbReference>